<reference evidence="2" key="1">
    <citation type="journal article" date="2023" name="Science">
        <title>Genome structures resolve the early diversification of teleost fishes.</title>
        <authorList>
            <person name="Parey E."/>
            <person name="Louis A."/>
            <person name="Montfort J."/>
            <person name="Bouchez O."/>
            <person name="Roques C."/>
            <person name="Iampietro C."/>
            <person name="Lluch J."/>
            <person name="Castinel A."/>
            <person name="Donnadieu C."/>
            <person name="Desvignes T."/>
            <person name="Floi Bucao C."/>
            <person name="Jouanno E."/>
            <person name="Wen M."/>
            <person name="Mejri S."/>
            <person name="Dirks R."/>
            <person name="Jansen H."/>
            <person name="Henkel C."/>
            <person name="Chen W.J."/>
            <person name="Zahm M."/>
            <person name="Cabau C."/>
            <person name="Klopp C."/>
            <person name="Thompson A.W."/>
            <person name="Robinson-Rechavi M."/>
            <person name="Braasch I."/>
            <person name="Lecointre G."/>
            <person name="Bobe J."/>
            <person name="Postlethwait J.H."/>
            <person name="Berthelot C."/>
            <person name="Roest Crollius H."/>
            <person name="Guiguen Y."/>
        </authorList>
    </citation>
    <scope>NUCLEOTIDE SEQUENCE</scope>
    <source>
        <strain evidence="2">NC1722</strain>
    </source>
</reference>
<feature type="compositionally biased region" description="Basic and acidic residues" evidence="1">
    <location>
        <begin position="22"/>
        <end position="32"/>
    </location>
</feature>
<gene>
    <name evidence="2" type="ORF">AAFF_G00055870</name>
</gene>
<protein>
    <submittedName>
        <fullName evidence="2">Uncharacterized protein</fullName>
    </submittedName>
</protein>
<evidence type="ECO:0000313" key="3">
    <source>
        <dbReference type="Proteomes" id="UP001221898"/>
    </source>
</evidence>
<feature type="compositionally biased region" description="Acidic residues" evidence="1">
    <location>
        <begin position="33"/>
        <end position="42"/>
    </location>
</feature>
<dbReference type="AlphaFoldDB" id="A0AAD7S0V8"/>
<name>A0AAD7S0V8_9TELE</name>
<feature type="region of interest" description="Disordered" evidence="1">
    <location>
        <begin position="64"/>
        <end position="96"/>
    </location>
</feature>
<keyword evidence="3" id="KW-1185">Reference proteome</keyword>
<organism evidence="2 3">
    <name type="scientific">Aldrovandia affinis</name>
    <dbReference type="NCBI Taxonomy" id="143900"/>
    <lineage>
        <taxon>Eukaryota</taxon>
        <taxon>Metazoa</taxon>
        <taxon>Chordata</taxon>
        <taxon>Craniata</taxon>
        <taxon>Vertebrata</taxon>
        <taxon>Euteleostomi</taxon>
        <taxon>Actinopterygii</taxon>
        <taxon>Neopterygii</taxon>
        <taxon>Teleostei</taxon>
        <taxon>Notacanthiformes</taxon>
        <taxon>Halosauridae</taxon>
        <taxon>Aldrovandia</taxon>
    </lineage>
</organism>
<dbReference type="Proteomes" id="UP001221898">
    <property type="component" value="Unassembled WGS sequence"/>
</dbReference>
<accession>A0AAD7S0V8</accession>
<evidence type="ECO:0000313" key="2">
    <source>
        <dbReference type="EMBL" id="KAJ8393858.1"/>
    </source>
</evidence>
<evidence type="ECO:0000256" key="1">
    <source>
        <dbReference type="SAM" id="MobiDB-lite"/>
    </source>
</evidence>
<comment type="caution">
    <text evidence="2">The sequence shown here is derived from an EMBL/GenBank/DDBJ whole genome shotgun (WGS) entry which is preliminary data.</text>
</comment>
<sequence length="96" mass="10844">MWKSHFVSWQHVPPEALAGNQGKEEQSERRGGEEEEEEEEEEAQGRCTCLGAYTHWFRLSLTANGNTGSRTEFKEASEWGAGKTSRSENNKQENPG</sequence>
<feature type="region of interest" description="Disordered" evidence="1">
    <location>
        <begin position="1"/>
        <end position="45"/>
    </location>
</feature>
<proteinExistence type="predicted"/>
<feature type="compositionally biased region" description="Basic and acidic residues" evidence="1">
    <location>
        <begin position="85"/>
        <end position="96"/>
    </location>
</feature>
<dbReference type="EMBL" id="JAINUG010000132">
    <property type="protein sequence ID" value="KAJ8393858.1"/>
    <property type="molecule type" value="Genomic_DNA"/>
</dbReference>